<sequence>MATKCSTVSLSAEAEFFQRRVGFRGFRMYQYYKGKHDSQGTQSFGCSPKRPSIYETEEFVKLKIFITVRYYRVTRCIKVNLVSGAFLVREACNTLCMNRYVLNMKVPPNQPYYCPSMDAIEDSMYVPVSENRPYYLPCMDATQDSIYVPAPVSTIGDDIGSTSHTQAGMGNSISSQSSIVPSNFVDLNIDRGPNVPFFF</sequence>
<reference evidence="2" key="1">
    <citation type="journal article" date="2020" name="Nat. Commun.">
        <title>Genome assembly of wild tea tree DASZ reveals pedigree and selection history of tea varieties.</title>
        <authorList>
            <person name="Zhang W."/>
            <person name="Zhang Y."/>
            <person name="Qiu H."/>
            <person name="Guo Y."/>
            <person name="Wan H."/>
            <person name="Zhang X."/>
            <person name="Scossa F."/>
            <person name="Alseekh S."/>
            <person name="Zhang Q."/>
            <person name="Wang P."/>
            <person name="Xu L."/>
            <person name="Schmidt M.H."/>
            <person name="Jia X."/>
            <person name="Li D."/>
            <person name="Zhu A."/>
            <person name="Guo F."/>
            <person name="Chen W."/>
            <person name="Ni D."/>
            <person name="Usadel B."/>
            <person name="Fernie A.R."/>
            <person name="Wen W."/>
        </authorList>
    </citation>
    <scope>NUCLEOTIDE SEQUENCE [LARGE SCALE GENOMIC DNA]</scope>
    <source>
        <strain evidence="2">cv. G240</strain>
    </source>
</reference>
<keyword evidence="2" id="KW-1185">Reference proteome</keyword>
<comment type="caution">
    <text evidence="1">The sequence shown here is derived from an EMBL/GenBank/DDBJ whole genome shotgun (WGS) entry which is preliminary data.</text>
</comment>
<dbReference type="EMBL" id="JACBKZ010000008">
    <property type="protein sequence ID" value="KAF5944216.1"/>
    <property type="molecule type" value="Genomic_DNA"/>
</dbReference>
<reference evidence="1 2" key="2">
    <citation type="submission" date="2020-07" db="EMBL/GenBank/DDBJ databases">
        <title>Genome assembly of wild tea tree DASZ reveals pedigree and selection history of tea varieties.</title>
        <authorList>
            <person name="Zhang W."/>
        </authorList>
    </citation>
    <scope>NUCLEOTIDE SEQUENCE [LARGE SCALE GENOMIC DNA]</scope>
    <source>
        <strain evidence="2">cv. G240</strain>
        <tissue evidence="1">Leaf</tissue>
    </source>
</reference>
<proteinExistence type="predicted"/>
<name>A0A7J7GXL7_CAMSI</name>
<protein>
    <submittedName>
        <fullName evidence="1">Uncharacterized protein</fullName>
    </submittedName>
</protein>
<evidence type="ECO:0000313" key="2">
    <source>
        <dbReference type="Proteomes" id="UP000593564"/>
    </source>
</evidence>
<organism evidence="1 2">
    <name type="scientific">Camellia sinensis</name>
    <name type="common">Tea plant</name>
    <name type="synonym">Thea sinensis</name>
    <dbReference type="NCBI Taxonomy" id="4442"/>
    <lineage>
        <taxon>Eukaryota</taxon>
        <taxon>Viridiplantae</taxon>
        <taxon>Streptophyta</taxon>
        <taxon>Embryophyta</taxon>
        <taxon>Tracheophyta</taxon>
        <taxon>Spermatophyta</taxon>
        <taxon>Magnoliopsida</taxon>
        <taxon>eudicotyledons</taxon>
        <taxon>Gunneridae</taxon>
        <taxon>Pentapetalae</taxon>
        <taxon>asterids</taxon>
        <taxon>Ericales</taxon>
        <taxon>Theaceae</taxon>
        <taxon>Camellia</taxon>
    </lineage>
</organism>
<accession>A0A7J7GXL7</accession>
<gene>
    <name evidence="1" type="ORF">HYC85_018293</name>
</gene>
<dbReference type="Proteomes" id="UP000593564">
    <property type="component" value="Unassembled WGS sequence"/>
</dbReference>
<dbReference type="AlphaFoldDB" id="A0A7J7GXL7"/>
<evidence type="ECO:0000313" key="1">
    <source>
        <dbReference type="EMBL" id="KAF5944216.1"/>
    </source>
</evidence>